<protein>
    <submittedName>
        <fullName evidence="1">Uncharacterized protein</fullName>
    </submittedName>
</protein>
<gene>
    <name evidence="1" type="ORF">LCGC14_2703510</name>
</gene>
<organism evidence="1">
    <name type="scientific">marine sediment metagenome</name>
    <dbReference type="NCBI Taxonomy" id="412755"/>
    <lineage>
        <taxon>unclassified sequences</taxon>
        <taxon>metagenomes</taxon>
        <taxon>ecological metagenomes</taxon>
    </lineage>
</organism>
<evidence type="ECO:0000313" key="1">
    <source>
        <dbReference type="EMBL" id="KKK92382.1"/>
    </source>
</evidence>
<sequence>MEKICAYQSEEETKQDIANTLQEALSRKIGLDSPTDEMLHDHAFVVDIEDGLDYM</sequence>
<dbReference type="EMBL" id="LAZR01048236">
    <property type="protein sequence ID" value="KKK92382.1"/>
    <property type="molecule type" value="Genomic_DNA"/>
</dbReference>
<comment type="caution">
    <text evidence="1">The sequence shown here is derived from an EMBL/GenBank/DDBJ whole genome shotgun (WGS) entry which is preliminary data.</text>
</comment>
<name>A0A0F8ZF07_9ZZZZ</name>
<accession>A0A0F8ZF07</accession>
<proteinExistence type="predicted"/>
<dbReference type="AlphaFoldDB" id="A0A0F8ZF07"/>
<feature type="non-terminal residue" evidence="1">
    <location>
        <position position="55"/>
    </location>
</feature>
<reference evidence="1" key="1">
    <citation type="journal article" date="2015" name="Nature">
        <title>Complex archaea that bridge the gap between prokaryotes and eukaryotes.</title>
        <authorList>
            <person name="Spang A."/>
            <person name="Saw J.H."/>
            <person name="Jorgensen S.L."/>
            <person name="Zaremba-Niedzwiedzka K."/>
            <person name="Martijn J."/>
            <person name="Lind A.E."/>
            <person name="van Eijk R."/>
            <person name="Schleper C."/>
            <person name="Guy L."/>
            <person name="Ettema T.J."/>
        </authorList>
    </citation>
    <scope>NUCLEOTIDE SEQUENCE</scope>
</reference>